<evidence type="ECO:0000256" key="7">
    <source>
        <dbReference type="PROSITE-ProRule" id="PRU00175"/>
    </source>
</evidence>
<evidence type="ECO:0000256" key="9">
    <source>
        <dbReference type="SAM" id="MobiDB-lite"/>
    </source>
</evidence>
<dbReference type="WBParaSite" id="SMUV_0000594901-mRNA-1">
    <property type="protein sequence ID" value="SMUV_0000594901-mRNA-1"/>
    <property type="gene ID" value="SMUV_0000594901"/>
</dbReference>
<keyword evidence="11" id="KW-1185">Reference proteome</keyword>
<keyword evidence="6" id="KW-0458">Lysosome</keyword>
<dbReference type="PANTHER" id="PTHR12616">
    <property type="entry name" value="VACUOLAR PROTEIN SORTING VPS41"/>
    <property type="match status" value="1"/>
</dbReference>
<keyword evidence="2" id="KW-0813">Transport</keyword>
<evidence type="ECO:0000256" key="1">
    <source>
        <dbReference type="ARBA" id="ARBA00004371"/>
    </source>
</evidence>
<dbReference type="PROSITE" id="PS50089">
    <property type="entry name" value="ZF_RING_2"/>
    <property type="match status" value="1"/>
</dbReference>
<evidence type="ECO:0000256" key="6">
    <source>
        <dbReference type="ARBA" id="ARBA00023228"/>
    </source>
</evidence>
<dbReference type="Gene3D" id="2.130.10.10">
    <property type="entry name" value="YVTN repeat-like/Quinoprotein amine dehydrogenase"/>
    <property type="match status" value="1"/>
</dbReference>
<evidence type="ECO:0000256" key="5">
    <source>
        <dbReference type="ARBA" id="ARBA00022927"/>
    </source>
</evidence>
<keyword evidence="4" id="KW-0862">Zinc</keyword>
<dbReference type="Gene3D" id="1.25.40.10">
    <property type="entry name" value="Tetratricopeptide repeat domain"/>
    <property type="match status" value="1"/>
</dbReference>
<reference evidence="12" key="1">
    <citation type="submission" date="2017-02" db="UniProtKB">
        <authorList>
            <consortium name="WormBaseParasite"/>
        </authorList>
    </citation>
    <scope>IDENTIFICATION</scope>
</reference>
<evidence type="ECO:0000256" key="8">
    <source>
        <dbReference type="PROSITE-ProRule" id="PRU01006"/>
    </source>
</evidence>
<dbReference type="Pfam" id="PF23411">
    <property type="entry name" value="Beta-prop_Vps41"/>
    <property type="match status" value="1"/>
</dbReference>
<comment type="subcellular location">
    <subcellularLocation>
        <location evidence="1">Lysosome</location>
    </subcellularLocation>
</comment>
<evidence type="ECO:0000256" key="3">
    <source>
        <dbReference type="ARBA" id="ARBA00022771"/>
    </source>
</evidence>
<dbReference type="Proteomes" id="UP000046393">
    <property type="component" value="Unplaced"/>
</dbReference>
<dbReference type="GO" id="GO:0034058">
    <property type="term" value="P:endosomal vesicle fusion"/>
    <property type="evidence" value="ECO:0007669"/>
    <property type="project" value="TreeGrafter"/>
</dbReference>
<evidence type="ECO:0000313" key="12">
    <source>
        <dbReference type="WBParaSite" id="SMUV_0000594901-mRNA-1"/>
    </source>
</evidence>
<dbReference type="PROSITE" id="PS50236">
    <property type="entry name" value="CHCR"/>
    <property type="match status" value="1"/>
</dbReference>
<dbReference type="InterPro" id="IPR057780">
    <property type="entry name" value="Beta-prop_Vps41"/>
</dbReference>
<feature type="compositionally biased region" description="Basic and acidic residues" evidence="9">
    <location>
        <begin position="1"/>
        <end position="18"/>
    </location>
</feature>
<dbReference type="InterPro" id="IPR015943">
    <property type="entry name" value="WD40/YVTN_repeat-like_dom_sf"/>
</dbReference>
<evidence type="ECO:0000259" key="10">
    <source>
        <dbReference type="PROSITE" id="PS50089"/>
    </source>
</evidence>
<dbReference type="GO" id="GO:0006623">
    <property type="term" value="P:protein targeting to vacuole"/>
    <property type="evidence" value="ECO:0007669"/>
    <property type="project" value="InterPro"/>
</dbReference>
<dbReference type="PANTHER" id="PTHR12616:SF1">
    <property type="entry name" value="VACUOLAR PROTEIN SORTING-ASSOCIATED PROTEIN 41 HOMOLOG"/>
    <property type="match status" value="1"/>
</dbReference>
<feature type="repeat" description="CHCR" evidence="8">
    <location>
        <begin position="604"/>
        <end position="746"/>
    </location>
</feature>
<dbReference type="AlphaFoldDB" id="A0A0N5AMX6"/>
<dbReference type="SMART" id="SM00299">
    <property type="entry name" value="CLH"/>
    <property type="match status" value="1"/>
</dbReference>
<dbReference type="GO" id="GO:0008270">
    <property type="term" value="F:zinc ion binding"/>
    <property type="evidence" value="ECO:0007669"/>
    <property type="project" value="UniProtKB-KW"/>
</dbReference>
<dbReference type="InterPro" id="IPR000547">
    <property type="entry name" value="Clathrin_H-chain/VPS_repeat"/>
</dbReference>
<dbReference type="Pfam" id="PF23556">
    <property type="entry name" value="TPR_Vps41"/>
    <property type="match status" value="1"/>
</dbReference>
<dbReference type="GO" id="GO:0016236">
    <property type="term" value="P:macroautophagy"/>
    <property type="evidence" value="ECO:0007669"/>
    <property type="project" value="TreeGrafter"/>
</dbReference>
<keyword evidence="3 7" id="KW-0479">Metal-binding</keyword>
<dbReference type="GO" id="GO:0009267">
    <property type="term" value="P:cellular response to starvation"/>
    <property type="evidence" value="ECO:0007669"/>
    <property type="project" value="TreeGrafter"/>
</dbReference>
<name>A0A0N5AMX6_9BILA</name>
<protein>
    <submittedName>
        <fullName evidence="12">RING-type domain-containing protein</fullName>
    </submittedName>
</protein>
<dbReference type="SUPFAM" id="SSF50978">
    <property type="entry name" value="WD40 repeat-like"/>
    <property type="match status" value="1"/>
</dbReference>
<dbReference type="InterPro" id="IPR001841">
    <property type="entry name" value="Znf_RING"/>
</dbReference>
<evidence type="ECO:0000256" key="4">
    <source>
        <dbReference type="ARBA" id="ARBA00022833"/>
    </source>
</evidence>
<dbReference type="STRING" id="451379.A0A0N5AMX6"/>
<dbReference type="SMART" id="SM00184">
    <property type="entry name" value="RING"/>
    <property type="match status" value="1"/>
</dbReference>
<feature type="domain" description="RING-type" evidence="10">
    <location>
        <begin position="825"/>
        <end position="886"/>
    </location>
</feature>
<evidence type="ECO:0000313" key="11">
    <source>
        <dbReference type="Proteomes" id="UP000046393"/>
    </source>
</evidence>
<dbReference type="InterPro" id="IPR036322">
    <property type="entry name" value="WD40_repeat_dom_sf"/>
</dbReference>
<feature type="compositionally biased region" description="Low complexity" evidence="9">
    <location>
        <begin position="19"/>
        <end position="29"/>
    </location>
</feature>
<dbReference type="GO" id="GO:0030897">
    <property type="term" value="C:HOPS complex"/>
    <property type="evidence" value="ECO:0007669"/>
    <property type="project" value="TreeGrafter"/>
</dbReference>
<dbReference type="InterPro" id="IPR045111">
    <property type="entry name" value="Vps41/Vps8"/>
</dbReference>
<proteinExistence type="predicted"/>
<keyword evidence="5" id="KW-0653">Protein transport</keyword>
<organism evidence="11 12">
    <name type="scientific">Syphacia muris</name>
    <dbReference type="NCBI Taxonomy" id="451379"/>
    <lineage>
        <taxon>Eukaryota</taxon>
        <taxon>Metazoa</taxon>
        <taxon>Ecdysozoa</taxon>
        <taxon>Nematoda</taxon>
        <taxon>Chromadorea</taxon>
        <taxon>Rhabditida</taxon>
        <taxon>Spirurina</taxon>
        <taxon>Oxyuridomorpha</taxon>
        <taxon>Oxyuroidea</taxon>
        <taxon>Oxyuridae</taxon>
        <taxon>Syphacia</taxon>
    </lineage>
</organism>
<keyword evidence="3 7" id="KW-0863">Zinc-finger</keyword>
<evidence type="ECO:0000256" key="2">
    <source>
        <dbReference type="ARBA" id="ARBA00022448"/>
    </source>
</evidence>
<accession>A0A0N5AMX6</accession>
<dbReference type="GO" id="GO:0005764">
    <property type="term" value="C:lysosome"/>
    <property type="evidence" value="ECO:0007669"/>
    <property type="project" value="UniProtKB-SubCell"/>
</dbReference>
<sequence>MSSDNFNRDINNEVDVKDSSSANCSNDCSGESDYDEEEEVLLEPRFRYSRILNSIPSILAKDSASCMTIHDKFIAIGSHAGYIYIFDHLGNLHSENTVKHHKSSITNVVIDGTGGYMISCASDAVSRICSVGSTELNQTLDLKTPAKCLAISPNFAKRNSGHGFITGDKNLVLHEHKIFFNYRSNVLYQGIDRDGYILQVSWHENYILFTNNTGSRLYDKDANRIMALVQANDGEVPMHSLKSVPSHCWISATSFVIGWMNTITVCAIVSTEKSDLNYCDKRVEVHYSWKLDMYVADVSFTLKDLNGVNDWAEIVAFGMKKSVDDEGKVTLDVVLTLLEPDELETFVLSAEDRIEMRNCEQASLRDIHMRALPYESSYFLLGPKDFIEAKPCSADDRVRWYVENGMLREAMHYANEHESELVEISSLDIGKEYLSALMSKKKFSQAAAYLRLVCGRKKEQWEYYVNEFERYNVVLQLAKYIPTKDPQLEPESYQSILIAALYNHPLLFSGLVKAWNPDIYRVGAITDMAMERVMNDRLNKNDAISIYKSLAILYTYERKYEQALKLYLSMNDKNVFSLIERYLLFDMVKNDIAKLMQIDSTLALRLLIDNVGSLKPKNILSQLSKFPKFQLAYLNQLFERNEGEEFADLAVALYAEHEPEKLLPFLRKSESYDMAKALKICERKDLINEMVFLLGRSGNLMRALNLLVEKLNRIDLAIDFCLETDDLDLWDALIESSMNNPERVTKLLNIAGHYIDPLSVIEKIPCDMVIPGLRESLTKILQDYEVQVHVQNGCTLVTQEDCNNLLNKYVQACNRPISVKSTSLCVICGNSVLFDRAGSDKQVLPDFIAFGCSHVIHEACIDRPHFNNEIKKCFKRMNKKGCPICSGDKIVAKLSHVIS</sequence>
<dbReference type="InterPro" id="IPR011990">
    <property type="entry name" value="TPR-like_helical_dom_sf"/>
</dbReference>
<dbReference type="GO" id="GO:0005770">
    <property type="term" value="C:late endosome"/>
    <property type="evidence" value="ECO:0007669"/>
    <property type="project" value="TreeGrafter"/>
</dbReference>
<feature type="region of interest" description="Disordered" evidence="9">
    <location>
        <begin position="1"/>
        <end position="32"/>
    </location>
</feature>